<keyword evidence="5" id="KW-0408">Iron</keyword>
<dbReference type="SFLD" id="SFLDG01386">
    <property type="entry name" value="main_SPASM_domain-containing"/>
    <property type="match status" value="1"/>
</dbReference>
<dbReference type="PIRSF" id="PIRSF037420">
    <property type="entry name" value="PQQ_syn_pqqE"/>
    <property type="match status" value="1"/>
</dbReference>
<dbReference type="InterPro" id="IPR050377">
    <property type="entry name" value="Radical_SAM_PqqE_MftC-like"/>
</dbReference>
<dbReference type="Pfam" id="PF13186">
    <property type="entry name" value="SPASM"/>
    <property type="match status" value="1"/>
</dbReference>
<evidence type="ECO:0000256" key="5">
    <source>
        <dbReference type="ARBA" id="ARBA00023004"/>
    </source>
</evidence>
<dbReference type="InterPro" id="IPR006638">
    <property type="entry name" value="Elp3/MiaA/NifB-like_rSAM"/>
</dbReference>
<evidence type="ECO:0000256" key="4">
    <source>
        <dbReference type="ARBA" id="ARBA00022723"/>
    </source>
</evidence>
<evidence type="ECO:0000256" key="1">
    <source>
        <dbReference type="ARBA" id="ARBA00001966"/>
    </source>
</evidence>
<dbReference type="SMART" id="SM00729">
    <property type="entry name" value="Elp3"/>
    <property type="match status" value="1"/>
</dbReference>
<organism evidence="8 9">
    <name type="scientific">Vallitalea pronyensis</name>
    <dbReference type="NCBI Taxonomy" id="1348613"/>
    <lineage>
        <taxon>Bacteria</taxon>
        <taxon>Bacillati</taxon>
        <taxon>Bacillota</taxon>
        <taxon>Clostridia</taxon>
        <taxon>Lachnospirales</taxon>
        <taxon>Vallitaleaceae</taxon>
        <taxon>Vallitalea</taxon>
    </lineage>
</organism>
<evidence type="ECO:0000313" key="8">
    <source>
        <dbReference type="EMBL" id="QUI21743.1"/>
    </source>
</evidence>
<dbReference type="SUPFAM" id="SSF102114">
    <property type="entry name" value="Radical SAM enzymes"/>
    <property type="match status" value="1"/>
</dbReference>
<dbReference type="InterPro" id="IPR023885">
    <property type="entry name" value="4Fe4S-binding_SPASM_dom"/>
</dbReference>
<dbReference type="CDD" id="cd01335">
    <property type="entry name" value="Radical_SAM"/>
    <property type="match status" value="1"/>
</dbReference>
<keyword evidence="9" id="KW-1185">Reference proteome</keyword>
<sequence>MANLLNSSRYGLISDEVCGSLSVQWHITTACDQRCEHCYMFDSDTYLFEKNNQLSLENSYLLIDQISEMASKYKYESLLAITGGDPLLNKNIWDILTYIKSKGNIRVVMMGNPYHLTDANIKKLIKNNVKLFQLSLDGLEKTHDYYRKEGSFKATIAALERLNYHGLTSGIMYTVSKDNVRDLIPLIKYLSDLDILDSFCFDRMIPIGTGKGLKECLFTPKEYRDLLYEIYHFESNNNLTFRIAKKEKLWGLLFSEMGIIIPQEKYNYNFCGGCNLPYGLLSILSDGTVYGCRKIEIKIGKFPEQHIWDIFTKSTHLIEQRNKENYKKCKDCHLFKYCRGCPAFKYSNYRDIFAKDDYCWRDV</sequence>
<dbReference type="AlphaFoldDB" id="A0A8J8MIB0"/>
<keyword evidence="3" id="KW-0949">S-adenosyl-L-methionine</keyword>
<dbReference type="GO" id="GO:0051539">
    <property type="term" value="F:4 iron, 4 sulfur cluster binding"/>
    <property type="evidence" value="ECO:0007669"/>
    <property type="project" value="UniProtKB-KW"/>
</dbReference>
<dbReference type="Proteomes" id="UP000683246">
    <property type="component" value="Chromosome"/>
</dbReference>
<dbReference type="Gene3D" id="3.20.20.70">
    <property type="entry name" value="Aldolase class I"/>
    <property type="match status" value="1"/>
</dbReference>
<dbReference type="EMBL" id="CP058649">
    <property type="protein sequence ID" value="QUI21743.1"/>
    <property type="molecule type" value="Genomic_DNA"/>
</dbReference>
<keyword evidence="2" id="KW-0004">4Fe-4S</keyword>
<protein>
    <submittedName>
        <fullName evidence="8">Radical SAM protein</fullName>
    </submittedName>
</protein>
<comment type="cofactor">
    <cofactor evidence="1">
        <name>[4Fe-4S] cluster</name>
        <dbReference type="ChEBI" id="CHEBI:49883"/>
    </cofactor>
</comment>
<dbReference type="PROSITE" id="PS51918">
    <property type="entry name" value="RADICAL_SAM"/>
    <property type="match status" value="1"/>
</dbReference>
<dbReference type="GO" id="GO:0046872">
    <property type="term" value="F:metal ion binding"/>
    <property type="evidence" value="ECO:0007669"/>
    <property type="project" value="UniProtKB-KW"/>
</dbReference>
<dbReference type="PANTHER" id="PTHR11228">
    <property type="entry name" value="RADICAL SAM DOMAIN PROTEIN"/>
    <property type="match status" value="1"/>
</dbReference>
<dbReference type="InterPro" id="IPR013785">
    <property type="entry name" value="Aldolase_TIM"/>
</dbReference>
<dbReference type="Pfam" id="PF04055">
    <property type="entry name" value="Radical_SAM"/>
    <property type="match status" value="1"/>
</dbReference>
<keyword evidence="6" id="KW-0411">Iron-sulfur</keyword>
<dbReference type="SFLD" id="SFLDS00029">
    <property type="entry name" value="Radical_SAM"/>
    <property type="match status" value="1"/>
</dbReference>
<name>A0A8J8MIB0_9FIRM</name>
<evidence type="ECO:0000256" key="3">
    <source>
        <dbReference type="ARBA" id="ARBA00022691"/>
    </source>
</evidence>
<dbReference type="GO" id="GO:0003824">
    <property type="term" value="F:catalytic activity"/>
    <property type="evidence" value="ECO:0007669"/>
    <property type="project" value="InterPro"/>
</dbReference>
<proteinExistence type="predicted"/>
<feature type="domain" description="Radical SAM core" evidence="7">
    <location>
        <begin position="17"/>
        <end position="237"/>
    </location>
</feature>
<evidence type="ECO:0000256" key="6">
    <source>
        <dbReference type="ARBA" id="ARBA00023014"/>
    </source>
</evidence>
<evidence type="ECO:0000313" key="9">
    <source>
        <dbReference type="Proteomes" id="UP000683246"/>
    </source>
</evidence>
<reference evidence="8" key="1">
    <citation type="submission" date="2020-07" db="EMBL/GenBank/DDBJ databases">
        <title>Vallitalea pronyensis genome.</title>
        <authorList>
            <person name="Postec A."/>
        </authorList>
    </citation>
    <scope>NUCLEOTIDE SEQUENCE</scope>
    <source>
        <strain evidence="8">FatNI3</strain>
    </source>
</reference>
<dbReference type="InterPro" id="IPR007197">
    <property type="entry name" value="rSAM"/>
</dbReference>
<dbReference type="KEGG" id="vpy:HZI73_05305"/>
<dbReference type="RefSeq" id="WP_212697214.1">
    <property type="nucleotide sequence ID" value="NZ_CP058649.1"/>
</dbReference>
<gene>
    <name evidence="8" type="ORF">HZI73_05305</name>
</gene>
<dbReference type="InterPro" id="IPR017200">
    <property type="entry name" value="PqqE-like"/>
</dbReference>
<dbReference type="SFLD" id="SFLDG01067">
    <property type="entry name" value="SPASM/twitch_domain_containing"/>
    <property type="match status" value="1"/>
</dbReference>
<accession>A0A8J8MIB0</accession>
<evidence type="ECO:0000259" key="7">
    <source>
        <dbReference type="PROSITE" id="PS51918"/>
    </source>
</evidence>
<keyword evidence="4" id="KW-0479">Metal-binding</keyword>
<dbReference type="PANTHER" id="PTHR11228:SF7">
    <property type="entry name" value="PQQA PEPTIDE CYCLASE"/>
    <property type="match status" value="1"/>
</dbReference>
<evidence type="ECO:0000256" key="2">
    <source>
        <dbReference type="ARBA" id="ARBA00022485"/>
    </source>
</evidence>
<dbReference type="InterPro" id="IPR058240">
    <property type="entry name" value="rSAM_sf"/>
</dbReference>
<dbReference type="NCBIfam" id="TIGR04085">
    <property type="entry name" value="rSAM_more_4Fe4S"/>
    <property type="match status" value="1"/>
</dbReference>